<dbReference type="PANTHER" id="PTHR43290">
    <property type="entry name" value="MEVALONATE KINASE"/>
    <property type="match status" value="1"/>
</dbReference>
<keyword evidence="1" id="KW-0963">Cytoplasm</keyword>
<evidence type="ECO:0000313" key="14">
    <source>
        <dbReference type="Proteomes" id="UP000051647"/>
    </source>
</evidence>
<keyword evidence="10" id="KW-0472">Membrane</keyword>
<dbReference type="NCBIfam" id="TIGR00549">
    <property type="entry name" value="mevalon_kin"/>
    <property type="match status" value="1"/>
</dbReference>
<dbReference type="Gene3D" id="3.30.70.890">
    <property type="entry name" value="GHMP kinase, C-terminal domain"/>
    <property type="match status" value="1"/>
</dbReference>
<keyword evidence="10" id="KW-1133">Transmembrane helix</keyword>
<dbReference type="UniPathway" id="UPA00057">
    <property type="reaction ID" value="UER00098"/>
</dbReference>
<evidence type="ECO:0000256" key="6">
    <source>
        <dbReference type="ARBA" id="ARBA00022840"/>
    </source>
</evidence>
<keyword evidence="7" id="KW-0460">Magnesium</keyword>
<dbReference type="PANTHER" id="PTHR43290:SF2">
    <property type="entry name" value="MEVALONATE KINASE"/>
    <property type="match status" value="1"/>
</dbReference>
<evidence type="ECO:0000256" key="7">
    <source>
        <dbReference type="ARBA" id="ARBA00022842"/>
    </source>
</evidence>
<dbReference type="Proteomes" id="UP000051647">
    <property type="component" value="Unassembled WGS sequence"/>
</dbReference>
<dbReference type="InterPro" id="IPR036554">
    <property type="entry name" value="GHMP_kinase_C_sf"/>
</dbReference>
<evidence type="ECO:0000256" key="9">
    <source>
        <dbReference type="ARBA" id="ARBA00029438"/>
    </source>
</evidence>
<evidence type="ECO:0000256" key="3">
    <source>
        <dbReference type="ARBA" id="ARBA00022679"/>
    </source>
</evidence>
<dbReference type="InterPro" id="IPR020568">
    <property type="entry name" value="Ribosomal_Su5_D2-typ_SF"/>
</dbReference>
<keyword evidence="5" id="KW-0418">Kinase</keyword>
<evidence type="ECO:0000259" key="12">
    <source>
        <dbReference type="Pfam" id="PF08544"/>
    </source>
</evidence>
<sequence>MPLNNGIGKSHGKMIIMGEHAVVYGYPAIAFPLLSIPVIVRIKESSEKTLLSNYFVGKIADLPDALSGVKYLIDILDHEFNQQDINYAIFIDSGLPIERGLGSSAAIGAAITRAFFDFFDQPIDQEKLLKHINKSETVTHCKASGLDANTVISESPIKFGKDKAASHFSFTSDGFIVIADSGIKGKTKETVADVRTMYDKAPEKIGQMLEQLGQHTEDTVIALKNNDLVKLGQIFTDANSILSKLNLAVPKTDKLNKAAISAGALGSKITGGGRGGCTISLAKNLEDAKKIQQALRENGAEQTWTQPLSIYENEGTDFD</sequence>
<organism evidence="13 14">
    <name type="scientific">Companilactobacillus versmoldensis DSM 14857 = KCTC 3814</name>
    <dbReference type="NCBI Taxonomy" id="1423815"/>
    <lineage>
        <taxon>Bacteria</taxon>
        <taxon>Bacillati</taxon>
        <taxon>Bacillota</taxon>
        <taxon>Bacilli</taxon>
        <taxon>Lactobacillales</taxon>
        <taxon>Lactobacillaceae</taxon>
        <taxon>Companilactobacillus</taxon>
    </lineage>
</organism>
<name>A0A0R1SGU2_9LACO</name>
<dbReference type="PATRIC" id="fig|1423815.3.peg.220"/>
<keyword evidence="4" id="KW-0547">Nucleotide-binding</keyword>
<evidence type="ECO:0000256" key="2">
    <source>
        <dbReference type="ARBA" id="ARBA00022516"/>
    </source>
</evidence>
<gene>
    <name evidence="13" type="ORF">FC27_GL000218</name>
</gene>
<feature type="domain" description="GHMP kinase N-terminal" evidence="11">
    <location>
        <begin position="73"/>
        <end position="147"/>
    </location>
</feature>
<dbReference type="AlphaFoldDB" id="A0A0R1SGU2"/>
<dbReference type="GO" id="GO:0005524">
    <property type="term" value="F:ATP binding"/>
    <property type="evidence" value="ECO:0007669"/>
    <property type="project" value="UniProtKB-KW"/>
</dbReference>
<dbReference type="Gene3D" id="3.30.230.10">
    <property type="match status" value="1"/>
</dbReference>
<evidence type="ECO:0000256" key="5">
    <source>
        <dbReference type="ARBA" id="ARBA00022777"/>
    </source>
</evidence>
<keyword evidence="2" id="KW-0444">Lipid biosynthesis</keyword>
<dbReference type="Pfam" id="PF08544">
    <property type="entry name" value="GHMP_kinases_C"/>
    <property type="match status" value="1"/>
</dbReference>
<keyword evidence="14" id="KW-1185">Reference proteome</keyword>
<dbReference type="SUPFAM" id="SSF54211">
    <property type="entry name" value="Ribosomal protein S5 domain 2-like"/>
    <property type="match status" value="1"/>
</dbReference>
<keyword evidence="8" id="KW-0443">Lipid metabolism</keyword>
<evidence type="ECO:0000256" key="10">
    <source>
        <dbReference type="SAM" id="Phobius"/>
    </source>
</evidence>
<dbReference type="STRING" id="1423815.FC27_GL000218"/>
<evidence type="ECO:0000256" key="1">
    <source>
        <dbReference type="ARBA" id="ARBA00022490"/>
    </source>
</evidence>
<evidence type="ECO:0000313" key="13">
    <source>
        <dbReference type="EMBL" id="KRL68519.1"/>
    </source>
</evidence>
<dbReference type="InterPro" id="IPR006205">
    <property type="entry name" value="Mev_gal_kin"/>
</dbReference>
<dbReference type="SUPFAM" id="SSF55060">
    <property type="entry name" value="GHMP Kinase, C-terminal domain"/>
    <property type="match status" value="1"/>
</dbReference>
<comment type="pathway">
    <text evidence="9">Isoprenoid biosynthesis; isopentenyl diphosphate biosynthesis via mevalonate pathway; isopentenyl diphosphate from (R)-mevalonate: step 1/3.</text>
</comment>
<dbReference type="InterPro" id="IPR014721">
    <property type="entry name" value="Ribsml_uS5_D2-typ_fold_subgr"/>
</dbReference>
<protein>
    <recommendedName>
        <fullName evidence="15">Mevalonate kinase</fullName>
    </recommendedName>
</protein>
<feature type="transmembrane region" description="Helical" evidence="10">
    <location>
        <begin position="21"/>
        <end position="40"/>
    </location>
</feature>
<dbReference type="GO" id="GO:0004496">
    <property type="term" value="F:mevalonate kinase activity"/>
    <property type="evidence" value="ECO:0007669"/>
    <property type="project" value="InterPro"/>
</dbReference>
<evidence type="ECO:0000259" key="11">
    <source>
        <dbReference type="Pfam" id="PF00288"/>
    </source>
</evidence>
<dbReference type="InterPro" id="IPR006204">
    <property type="entry name" value="GHMP_kinase_N_dom"/>
</dbReference>
<dbReference type="GO" id="GO:0005829">
    <property type="term" value="C:cytosol"/>
    <property type="evidence" value="ECO:0007669"/>
    <property type="project" value="TreeGrafter"/>
</dbReference>
<comment type="caution">
    <text evidence="13">The sequence shown here is derived from an EMBL/GenBank/DDBJ whole genome shotgun (WGS) entry which is preliminary data.</text>
</comment>
<dbReference type="eggNOG" id="COG1577">
    <property type="taxonomic scope" value="Bacteria"/>
</dbReference>
<evidence type="ECO:0000256" key="4">
    <source>
        <dbReference type="ARBA" id="ARBA00022741"/>
    </source>
</evidence>
<evidence type="ECO:0008006" key="15">
    <source>
        <dbReference type="Google" id="ProtNLM"/>
    </source>
</evidence>
<dbReference type="EMBL" id="AZFA01000001">
    <property type="protein sequence ID" value="KRL68519.1"/>
    <property type="molecule type" value="Genomic_DNA"/>
</dbReference>
<reference evidence="13 14" key="1">
    <citation type="journal article" date="2015" name="Genome Announc.">
        <title>Expanding the biotechnology potential of lactobacilli through comparative genomics of 213 strains and associated genera.</title>
        <authorList>
            <person name="Sun Z."/>
            <person name="Harris H.M."/>
            <person name="McCann A."/>
            <person name="Guo C."/>
            <person name="Argimon S."/>
            <person name="Zhang W."/>
            <person name="Yang X."/>
            <person name="Jeffery I.B."/>
            <person name="Cooney J.C."/>
            <person name="Kagawa T.F."/>
            <person name="Liu W."/>
            <person name="Song Y."/>
            <person name="Salvetti E."/>
            <person name="Wrobel A."/>
            <person name="Rasinkangas P."/>
            <person name="Parkhill J."/>
            <person name="Rea M.C."/>
            <person name="O'Sullivan O."/>
            <person name="Ritari J."/>
            <person name="Douillard F.P."/>
            <person name="Paul Ross R."/>
            <person name="Yang R."/>
            <person name="Briner A.E."/>
            <person name="Felis G.E."/>
            <person name="de Vos W.M."/>
            <person name="Barrangou R."/>
            <person name="Klaenhammer T.R."/>
            <person name="Caufield P.W."/>
            <person name="Cui Y."/>
            <person name="Zhang H."/>
            <person name="O'Toole P.W."/>
        </authorList>
    </citation>
    <scope>NUCLEOTIDE SEQUENCE [LARGE SCALE GENOMIC DNA]</scope>
    <source>
        <strain evidence="13 14">DSM 14857</strain>
    </source>
</reference>
<dbReference type="InterPro" id="IPR013750">
    <property type="entry name" value="GHMP_kinase_C_dom"/>
</dbReference>
<dbReference type="Pfam" id="PF00288">
    <property type="entry name" value="GHMP_kinases_N"/>
    <property type="match status" value="1"/>
</dbReference>
<feature type="domain" description="GHMP kinase C-terminal" evidence="12">
    <location>
        <begin position="222"/>
        <end position="300"/>
    </location>
</feature>
<accession>A0A0R1SGU2</accession>
<dbReference type="PRINTS" id="PR00959">
    <property type="entry name" value="MEVGALKINASE"/>
</dbReference>
<proteinExistence type="predicted"/>
<dbReference type="GO" id="GO:0019287">
    <property type="term" value="P:isopentenyl diphosphate biosynthetic process, mevalonate pathway"/>
    <property type="evidence" value="ECO:0007669"/>
    <property type="project" value="UniProtKB-UniPathway"/>
</dbReference>
<keyword evidence="3" id="KW-0808">Transferase</keyword>
<evidence type="ECO:0000256" key="8">
    <source>
        <dbReference type="ARBA" id="ARBA00023098"/>
    </source>
</evidence>
<keyword evidence="10" id="KW-0812">Transmembrane</keyword>
<keyword evidence="6" id="KW-0067">ATP-binding</keyword>